<organism evidence="1 2">
    <name type="scientific">Mycobacterium rhizamassiliense</name>
    <dbReference type="NCBI Taxonomy" id="1841860"/>
    <lineage>
        <taxon>Bacteria</taxon>
        <taxon>Bacillati</taxon>
        <taxon>Actinomycetota</taxon>
        <taxon>Actinomycetes</taxon>
        <taxon>Mycobacteriales</taxon>
        <taxon>Mycobacteriaceae</taxon>
        <taxon>Mycobacterium</taxon>
    </lineage>
</organism>
<name>A0A2U3NNC4_9MYCO</name>
<evidence type="ECO:0000313" key="1">
    <source>
        <dbReference type="EMBL" id="SPM33027.1"/>
    </source>
</evidence>
<dbReference type="STRING" id="1841860.GCA_900157375_00832"/>
<proteinExistence type="predicted"/>
<protein>
    <submittedName>
        <fullName evidence="1">Uncharacterized protein</fullName>
    </submittedName>
</protein>
<dbReference type="EMBL" id="FUFA01000002">
    <property type="protein sequence ID" value="SPM33027.1"/>
    <property type="molecule type" value="Genomic_DNA"/>
</dbReference>
<dbReference type="Proteomes" id="UP000240988">
    <property type="component" value="Unassembled WGS sequence"/>
</dbReference>
<dbReference type="RefSeq" id="WP_077086434.1">
    <property type="nucleotide sequence ID" value="NZ_LT721901.1"/>
</dbReference>
<dbReference type="AlphaFoldDB" id="A0A2U3NNC4"/>
<sequence>MAPPLVVDPAALDKAGSEVVTAGEGLGSVISTLIATLSGCSGMAGDDPAGIEVGHTYDNSAAKLVQAMLATRNGLCGVGFGVRMSALNYSLAEAHSNVSGHDGALSTPAVPGPMSSVSVPSSVGSGIGAPAGWGWVAPYIGMIWPTADSGKLRAAAAAWTAAGTQFGLAEIMGTGARWEPFAPNRFQKAQP</sequence>
<dbReference type="OrthoDB" id="4752312at2"/>
<gene>
    <name evidence="1" type="ORF">MRAB57_830</name>
</gene>
<accession>A0A2U3NNC4</accession>
<evidence type="ECO:0000313" key="2">
    <source>
        <dbReference type="Proteomes" id="UP000240988"/>
    </source>
</evidence>
<reference evidence="1 2" key="1">
    <citation type="submission" date="2017-01" db="EMBL/GenBank/DDBJ databases">
        <authorList>
            <consortium name="Urmite Genomes"/>
        </authorList>
    </citation>
    <scope>NUCLEOTIDE SEQUENCE [LARGE SCALE GENOMIC DNA]</scope>
    <source>
        <strain evidence="1 2">AB57</strain>
    </source>
</reference>
<keyword evidence="2" id="KW-1185">Reference proteome</keyword>